<dbReference type="PROSITE" id="PS00018">
    <property type="entry name" value="EF_HAND_1"/>
    <property type="match status" value="1"/>
</dbReference>
<dbReference type="InterPro" id="IPR002048">
    <property type="entry name" value="EF_hand_dom"/>
</dbReference>
<organism evidence="2 3">
    <name type="scientific">Allochromatium palmeri</name>
    <dbReference type="NCBI Taxonomy" id="231048"/>
    <lineage>
        <taxon>Bacteria</taxon>
        <taxon>Pseudomonadati</taxon>
        <taxon>Pseudomonadota</taxon>
        <taxon>Gammaproteobacteria</taxon>
        <taxon>Chromatiales</taxon>
        <taxon>Chromatiaceae</taxon>
        <taxon>Allochromatium</taxon>
    </lineage>
</organism>
<comment type="caution">
    <text evidence="2">The sequence shown here is derived from an EMBL/GenBank/DDBJ whole genome shotgun (WGS) entry which is preliminary data.</text>
</comment>
<feature type="domain" description="EF-hand" evidence="1">
    <location>
        <begin position="30"/>
        <end position="65"/>
    </location>
</feature>
<protein>
    <recommendedName>
        <fullName evidence="1">EF-hand domain-containing protein</fullName>
    </recommendedName>
</protein>
<dbReference type="GO" id="GO:0005509">
    <property type="term" value="F:calcium ion binding"/>
    <property type="evidence" value="ECO:0007669"/>
    <property type="project" value="InterPro"/>
</dbReference>
<dbReference type="Proteomes" id="UP000434044">
    <property type="component" value="Unassembled WGS sequence"/>
</dbReference>
<accession>A0A6N8E9G0</accession>
<gene>
    <name evidence="2" type="ORF">GJ668_03305</name>
</gene>
<dbReference type="OrthoDB" id="3530529at2"/>
<dbReference type="RefSeq" id="WP_155448700.1">
    <property type="nucleotide sequence ID" value="NZ_WNKT01000004.1"/>
</dbReference>
<dbReference type="PROSITE" id="PS50222">
    <property type="entry name" value="EF_HAND_2"/>
    <property type="match status" value="2"/>
</dbReference>
<name>A0A6N8E9G0_9GAMM</name>
<dbReference type="InterPro" id="IPR018247">
    <property type="entry name" value="EF_Hand_1_Ca_BS"/>
</dbReference>
<reference evidence="2 3" key="1">
    <citation type="submission" date="2019-11" db="EMBL/GenBank/DDBJ databases">
        <title>Whole-genome sequence of the anaerobic purple sulfur bacterium Allochromatium palmeri DSM 15591.</title>
        <authorList>
            <person name="Kyndt J.A."/>
            <person name="Meyer T.E."/>
        </authorList>
    </citation>
    <scope>NUCLEOTIDE SEQUENCE [LARGE SCALE GENOMIC DNA]</scope>
    <source>
        <strain evidence="2 3">DSM 15591</strain>
    </source>
</reference>
<sequence length="199" mass="21282">MSINTITSSMSDIGSKLYGAANAITQDYQERNKTLEQVFSTLDTEGKGYLDASDFETAFEALGLGESSEESDENLTLPGVEDVVAALDMDGDGKVSSGDLSEGMRSLTDSLSFLQGRAELLGAEAMKFAQTFSSQLADEDGEAQQATEAAATATAESVNREQTRPDLFVMRRVMQLMDAYGSSYRSNESSNSDSLSLVA</sequence>
<dbReference type="CDD" id="cd00051">
    <property type="entry name" value="EFh"/>
    <property type="match status" value="1"/>
</dbReference>
<dbReference type="Gene3D" id="1.10.238.10">
    <property type="entry name" value="EF-hand"/>
    <property type="match status" value="2"/>
</dbReference>
<dbReference type="EMBL" id="WNKT01000004">
    <property type="protein sequence ID" value="MTW20120.1"/>
    <property type="molecule type" value="Genomic_DNA"/>
</dbReference>
<keyword evidence="3" id="KW-1185">Reference proteome</keyword>
<proteinExistence type="predicted"/>
<feature type="domain" description="EF-hand" evidence="1">
    <location>
        <begin position="75"/>
        <end position="110"/>
    </location>
</feature>
<dbReference type="SMART" id="SM00054">
    <property type="entry name" value="EFh"/>
    <property type="match status" value="2"/>
</dbReference>
<evidence type="ECO:0000313" key="2">
    <source>
        <dbReference type="EMBL" id="MTW20120.1"/>
    </source>
</evidence>
<dbReference type="Pfam" id="PF13499">
    <property type="entry name" value="EF-hand_7"/>
    <property type="match status" value="1"/>
</dbReference>
<evidence type="ECO:0000259" key="1">
    <source>
        <dbReference type="PROSITE" id="PS50222"/>
    </source>
</evidence>
<dbReference type="SUPFAM" id="SSF47473">
    <property type="entry name" value="EF-hand"/>
    <property type="match status" value="1"/>
</dbReference>
<dbReference type="InterPro" id="IPR011992">
    <property type="entry name" value="EF-hand-dom_pair"/>
</dbReference>
<dbReference type="AlphaFoldDB" id="A0A6N8E9G0"/>
<evidence type="ECO:0000313" key="3">
    <source>
        <dbReference type="Proteomes" id="UP000434044"/>
    </source>
</evidence>